<organism evidence="7 10">
    <name type="scientific">Adineta steineri</name>
    <dbReference type="NCBI Taxonomy" id="433720"/>
    <lineage>
        <taxon>Eukaryota</taxon>
        <taxon>Metazoa</taxon>
        <taxon>Spiralia</taxon>
        <taxon>Gnathifera</taxon>
        <taxon>Rotifera</taxon>
        <taxon>Eurotatoria</taxon>
        <taxon>Bdelloidea</taxon>
        <taxon>Adinetida</taxon>
        <taxon>Adinetidae</taxon>
        <taxon>Adineta</taxon>
    </lineage>
</organism>
<evidence type="ECO:0000259" key="6">
    <source>
        <dbReference type="PROSITE" id="PS50056"/>
    </source>
</evidence>
<evidence type="ECO:0000313" key="9">
    <source>
        <dbReference type="Proteomes" id="UP000663832"/>
    </source>
</evidence>
<evidence type="ECO:0000256" key="1">
    <source>
        <dbReference type="ARBA" id="ARBA00008601"/>
    </source>
</evidence>
<evidence type="ECO:0000313" key="10">
    <source>
        <dbReference type="Proteomes" id="UP000663877"/>
    </source>
</evidence>
<name>A0A815J9G4_9BILA</name>
<dbReference type="InterPro" id="IPR029021">
    <property type="entry name" value="Prot-tyrosine_phosphatase-like"/>
</dbReference>
<dbReference type="SUPFAM" id="SSF52799">
    <property type="entry name" value="(Phosphotyrosine protein) phosphatases II"/>
    <property type="match status" value="1"/>
</dbReference>
<dbReference type="Pfam" id="PF00782">
    <property type="entry name" value="DSPc"/>
    <property type="match status" value="1"/>
</dbReference>
<evidence type="ECO:0000256" key="3">
    <source>
        <dbReference type="ARBA" id="ARBA00022801"/>
    </source>
</evidence>
<protein>
    <recommendedName>
        <fullName evidence="2">protein-tyrosine-phosphatase</fullName>
        <ecNumber evidence="2">3.1.3.48</ecNumber>
    </recommendedName>
</protein>
<dbReference type="PROSITE" id="PS50054">
    <property type="entry name" value="TYR_PHOSPHATASE_DUAL"/>
    <property type="match status" value="1"/>
</dbReference>
<dbReference type="OrthoDB" id="10252009at2759"/>
<dbReference type="InterPro" id="IPR000340">
    <property type="entry name" value="Dual-sp_phosphatase_cat-dom"/>
</dbReference>
<keyword evidence="3" id="KW-0378">Hydrolase</keyword>
<dbReference type="EMBL" id="CAJNOI010001071">
    <property type="protein sequence ID" value="CAF1379354.1"/>
    <property type="molecule type" value="Genomic_DNA"/>
</dbReference>
<dbReference type="SMART" id="SM00195">
    <property type="entry name" value="DSPc"/>
    <property type="match status" value="1"/>
</dbReference>
<dbReference type="PROSITE" id="PS50056">
    <property type="entry name" value="TYR_PHOSPHATASE_2"/>
    <property type="match status" value="1"/>
</dbReference>
<dbReference type="PANTHER" id="PTHR10159:SF519">
    <property type="entry name" value="DUAL SPECIFICITY PROTEIN PHOSPHATASE MPK3"/>
    <property type="match status" value="1"/>
</dbReference>
<dbReference type="EMBL" id="CAJNOM010001414">
    <property type="protein sequence ID" value="CAF1607008.1"/>
    <property type="molecule type" value="Genomic_DNA"/>
</dbReference>
<comment type="similarity">
    <text evidence="1">Belongs to the protein-tyrosine phosphatase family. Non-receptor class dual specificity subfamily.</text>
</comment>
<dbReference type="GO" id="GO:0004725">
    <property type="term" value="F:protein tyrosine phosphatase activity"/>
    <property type="evidence" value="ECO:0007669"/>
    <property type="project" value="UniProtKB-EC"/>
</dbReference>
<dbReference type="PANTHER" id="PTHR10159">
    <property type="entry name" value="DUAL SPECIFICITY PROTEIN PHOSPHATASE"/>
    <property type="match status" value="1"/>
</dbReference>
<dbReference type="EC" id="3.1.3.48" evidence="2"/>
<feature type="domain" description="Tyrosine specific protein phosphatases" evidence="6">
    <location>
        <begin position="106"/>
        <end position="175"/>
    </location>
</feature>
<accession>A0A815J9G4</accession>
<keyword evidence="4" id="KW-0904">Protein phosphatase</keyword>
<feature type="domain" description="Tyrosine-protein phosphatase" evidence="5">
    <location>
        <begin position="46"/>
        <end position="186"/>
    </location>
</feature>
<evidence type="ECO:0000256" key="4">
    <source>
        <dbReference type="ARBA" id="ARBA00022912"/>
    </source>
</evidence>
<evidence type="ECO:0000313" key="8">
    <source>
        <dbReference type="EMBL" id="CAF1607008.1"/>
    </source>
</evidence>
<dbReference type="Gene3D" id="3.90.190.10">
    <property type="entry name" value="Protein tyrosine phosphatase superfamily"/>
    <property type="match status" value="1"/>
</dbReference>
<reference evidence="7" key="1">
    <citation type="submission" date="2021-02" db="EMBL/GenBank/DDBJ databases">
        <authorList>
            <person name="Nowell W R."/>
        </authorList>
    </citation>
    <scope>NUCLEOTIDE SEQUENCE</scope>
</reference>
<evidence type="ECO:0000256" key="2">
    <source>
        <dbReference type="ARBA" id="ARBA00013064"/>
    </source>
</evidence>
<gene>
    <name evidence="7" type="ORF">BJG266_LOCUS36479</name>
    <name evidence="8" type="ORF">QVE165_LOCUS53473</name>
</gene>
<dbReference type="InterPro" id="IPR020422">
    <property type="entry name" value="TYR_PHOSPHATASE_DUAL_dom"/>
</dbReference>
<dbReference type="InterPro" id="IPR016130">
    <property type="entry name" value="Tyr_Pase_AS"/>
</dbReference>
<evidence type="ECO:0000313" key="7">
    <source>
        <dbReference type="EMBL" id="CAF1379354.1"/>
    </source>
</evidence>
<dbReference type="Proteomes" id="UP000663832">
    <property type="component" value="Unassembled WGS sequence"/>
</dbReference>
<dbReference type="GO" id="GO:0043409">
    <property type="term" value="P:negative regulation of MAPK cascade"/>
    <property type="evidence" value="ECO:0007669"/>
    <property type="project" value="TreeGrafter"/>
</dbReference>
<evidence type="ECO:0000259" key="5">
    <source>
        <dbReference type="PROSITE" id="PS50054"/>
    </source>
</evidence>
<dbReference type="AlphaFoldDB" id="A0A815J9G4"/>
<dbReference type="GO" id="GO:0005737">
    <property type="term" value="C:cytoplasm"/>
    <property type="evidence" value="ECO:0007669"/>
    <property type="project" value="TreeGrafter"/>
</dbReference>
<dbReference type="PROSITE" id="PS00383">
    <property type="entry name" value="TYR_PHOSPHATASE_1"/>
    <property type="match status" value="1"/>
</dbReference>
<sequence length="190" mass="21889">MYTVKNTREKYLQETCGATDVELIYIDSIRQLRRSCPRSNTIANSQPSEILDSWLFQGNWEHANDSKILDSLSITHILNVTDKVLPDQSRQILHIRSKDGRSAELSAAFQETNTFLDTCHQQGGRVLVHCERGVSRSSTIILAFLMHHKQWTVPQAFEYLLTKRHEAIPNYALILQLVRCEHDLTQINNE</sequence>
<dbReference type="CDD" id="cd14498">
    <property type="entry name" value="DSP"/>
    <property type="match status" value="1"/>
</dbReference>
<proteinExistence type="inferred from homology"/>
<dbReference type="InterPro" id="IPR000387">
    <property type="entry name" value="Tyr_Pase_dom"/>
</dbReference>
<dbReference type="Proteomes" id="UP000663877">
    <property type="component" value="Unassembled WGS sequence"/>
</dbReference>
<keyword evidence="9" id="KW-1185">Reference proteome</keyword>
<comment type="caution">
    <text evidence="7">The sequence shown here is derived from an EMBL/GenBank/DDBJ whole genome shotgun (WGS) entry which is preliminary data.</text>
</comment>